<name>A0A2P6RHA0_ROSCH</name>
<keyword evidence="1" id="KW-0812">Transmembrane</keyword>
<comment type="caution">
    <text evidence="3">The sequence shown here is derived from an EMBL/GenBank/DDBJ whole genome shotgun (WGS) entry which is preliminary data.</text>
</comment>
<proteinExistence type="predicted"/>
<evidence type="ECO:0000256" key="1">
    <source>
        <dbReference type="SAM" id="Phobius"/>
    </source>
</evidence>
<organism evidence="3 4">
    <name type="scientific">Rosa chinensis</name>
    <name type="common">China rose</name>
    <dbReference type="NCBI Taxonomy" id="74649"/>
    <lineage>
        <taxon>Eukaryota</taxon>
        <taxon>Viridiplantae</taxon>
        <taxon>Streptophyta</taxon>
        <taxon>Embryophyta</taxon>
        <taxon>Tracheophyta</taxon>
        <taxon>Spermatophyta</taxon>
        <taxon>Magnoliopsida</taxon>
        <taxon>eudicotyledons</taxon>
        <taxon>Gunneridae</taxon>
        <taxon>Pentapetalae</taxon>
        <taxon>rosids</taxon>
        <taxon>fabids</taxon>
        <taxon>Rosales</taxon>
        <taxon>Rosaceae</taxon>
        <taxon>Rosoideae</taxon>
        <taxon>Rosoideae incertae sedis</taxon>
        <taxon>Rosa</taxon>
    </lineage>
</organism>
<evidence type="ECO:0000259" key="2">
    <source>
        <dbReference type="Pfam" id="PF13963"/>
    </source>
</evidence>
<evidence type="ECO:0000313" key="4">
    <source>
        <dbReference type="Proteomes" id="UP000238479"/>
    </source>
</evidence>
<protein>
    <submittedName>
        <fullName evidence="3">Putative Transposase-associated domain-containing protein</fullName>
    </submittedName>
</protein>
<dbReference type="InterPro" id="IPR029480">
    <property type="entry name" value="Transpos_assoc"/>
</dbReference>
<dbReference type="Gramene" id="PRQ45802">
    <property type="protein sequence ID" value="PRQ45802"/>
    <property type="gene ID" value="RchiOBHm_Chr3g0495641"/>
</dbReference>
<dbReference type="OMA" id="NENRIPC"/>
<keyword evidence="1" id="KW-0472">Membrane</keyword>
<feature type="transmembrane region" description="Helical" evidence="1">
    <location>
        <begin position="6"/>
        <end position="31"/>
    </location>
</feature>
<evidence type="ECO:0000313" key="3">
    <source>
        <dbReference type="EMBL" id="PRQ45802.1"/>
    </source>
</evidence>
<dbReference type="AlphaFoldDB" id="A0A2P6RHA0"/>
<reference evidence="3 4" key="1">
    <citation type="journal article" date="2018" name="Nat. Genet.">
        <title>The Rosa genome provides new insights in the design of modern roses.</title>
        <authorList>
            <person name="Bendahmane M."/>
        </authorList>
    </citation>
    <scope>NUCLEOTIDE SEQUENCE [LARGE SCALE GENOMIC DNA]</scope>
    <source>
        <strain evidence="4">cv. Old Blush</strain>
    </source>
</reference>
<gene>
    <name evidence="3" type="ORF">RchiOBHm_Chr3g0495641</name>
</gene>
<keyword evidence="4" id="KW-1185">Reference proteome</keyword>
<dbReference type="EMBL" id="PDCK01000041">
    <property type="protein sequence ID" value="PRQ45802.1"/>
    <property type="molecule type" value="Genomic_DNA"/>
</dbReference>
<keyword evidence="1" id="KW-1133">Transmembrane helix</keyword>
<feature type="domain" description="Transposase-associated" evidence="2">
    <location>
        <begin position="46"/>
        <end position="117"/>
    </location>
</feature>
<dbReference type="Proteomes" id="UP000238479">
    <property type="component" value="Chromosome 3"/>
</dbReference>
<sequence length="117" mass="13493">MLLVEIFLFTSSWAGTISYSAGFAIWGCYLVGKKIWITSILLQMDKSWMLEDRRSRAYELGVEAFLKFAVENARNENRIPCPCWECGNTKDFGIGIIKGHLFSYGITPNYQNWIWHG</sequence>
<accession>A0A2P6RHA0</accession>
<dbReference type="Pfam" id="PF13963">
    <property type="entry name" value="Transpos_assoc"/>
    <property type="match status" value="1"/>
</dbReference>